<feature type="compositionally biased region" description="Low complexity" evidence="5">
    <location>
        <begin position="2146"/>
        <end position="2157"/>
    </location>
</feature>
<dbReference type="SMART" id="SM00973">
    <property type="entry name" value="Sec63"/>
    <property type="match status" value="2"/>
</dbReference>
<evidence type="ECO:0000313" key="8">
    <source>
        <dbReference type="EMBL" id="WIA11198.1"/>
    </source>
</evidence>
<evidence type="ECO:0008006" key="10">
    <source>
        <dbReference type="Google" id="ProtNLM"/>
    </source>
</evidence>
<feature type="domain" description="Helicase ATP-binding" evidence="6">
    <location>
        <begin position="1428"/>
        <end position="1603"/>
    </location>
</feature>
<feature type="compositionally biased region" description="Low complexity" evidence="5">
    <location>
        <begin position="2315"/>
        <end position="2333"/>
    </location>
</feature>
<reference evidence="8 9" key="1">
    <citation type="submission" date="2023-05" db="EMBL/GenBank/DDBJ databases">
        <title>A 100% complete, gapless, phased diploid assembly of the Scenedesmus obliquus UTEX 3031 genome.</title>
        <authorList>
            <person name="Biondi T.C."/>
            <person name="Hanschen E.R."/>
            <person name="Kwon T."/>
            <person name="Eng W."/>
            <person name="Kruse C.P.S."/>
            <person name="Koehler S.I."/>
            <person name="Kunde Y."/>
            <person name="Gleasner C.D."/>
            <person name="You Mak K.T."/>
            <person name="Polle J."/>
            <person name="Hovde B.T."/>
            <person name="Starkenburg S.R."/>
        </authorList>
    </citation>
    <scope>NUCLEOTIDE SEQUENCE [LARGE SCALE GENOMIC DNA]</scope>
    <source>
        <strain evidence="8 9">DOE0152z</strain>
    </source>
</reference>
<feature type="compositionally biased region" description="Basic and acidic residues" evidence="5">
    <location>
        <begin position="2159"/>
        <end position="2172"/>
    </location>
</feature>
<dbReference type="Pfam" id="PF00270">
    <property type="entry name" value="DEAD"/>
    <property type="match status" value="2"/>
</dbReference>
<dbReference type="InterPro" id="IPR001650">
    <property type="entry name" value="Helicase_C-like"/>
</dbReference>
<keyword evidence="3" id="KW-0347">Helicase</keyword>
<dbReference type="Pfam" id="PF24557">
    <property type="entry name" value="DExH14_plug"/>
    <property type="match status" value="1"/>
</dbReference>
<evidence type="ECO:0000259" key="6">
    <source>
        <dbReference type="PROSITE" id="PS51192"/>
    </source>
</evidence>
<dbReference type="Gene3D" id="1.10.150.20">
    <property type="entry name" value="5' to 3' exonuclease, C-terminal subdomain"/>
    <property type="match status" value="1"/>
</dbReference>
<dbReference type="SUPFAM" id="SSF158702">
    <property type="entry name" value="Sec63 N-terminal domain-like"/>
    <property type="match status" value="2"/>
</dbReference>
<dbReference type="PIRSF" id="PIRSF039073">
    <property type="entry name" value="BRR2"/>
    <property type="match status" value="1"/>
</dbReference>
<dbReference type="Pfam" id="PF23445">
    <property type="entry name" value="WHD_SNRNP200"/>
    <property type="match status" value="2"/>
</dbReference>
<evidence type="ECO:0000259" key="7">
    <source>
        <dbReference type="PROSITE" id="PS51194"/>
    </source>
</evidence>
<evidence type="ECO:0000256" key="3">
    <source>
        <dbReference type="ARBA" id="ARBA00022806"/>
    </source>
</evidence>
<dbReference type="SUPFAM" id="SSF81296">
    <property type="entry name" value="E set domains"/>
    <property type="match status" value="1"/>
</dbReference>
<evidence type="ECO:0000313" key="9">
    <source>
        <dbReference type="Proteomes" id="UP001244341"/>
    </source>
</evidence>
<dbReference type="Pfam" id="PF00271">
    <property type="entry name" value="Helicase_C"/>
    <property type="match status" value="2"/>
</dbReference>
<dbReference type="Gene3D" id="1.10.10.10">
    <property type="entry name" value="Winged helix-like DNA-binding domain superfamily/Winged helix DNA-binding domain"/>
    <property type="match status" value="2"/>
</dbReference>
<dbReference type="InterPro" id="IPR014001">
    <property type="entry name" value="Helicase_ATP-bd"/>
</dbReference>
<feature type="region of interest" description="Disordered" evidence="5">
    <location>
        <begin position="2286"/>
        <end position="2372"/>
    </location>
</feature>
<dbReference type="PANTHER" id="PTHR47961:SF13">
    <property type="entry name" value="ACTIVATING SIGNAL COINTEGRATOR 1 COMPLEX SUBUNIT 3"/>
    <property type="match status" value="1"/>
</dbReference>
<dbReference type="EMBL" id="CP126210">
    <property type="protein sequence ID" value="WIA11198.1"/>
    <property type="molecule type" value="Genomic_DNA"/>
</dbReference>
<dbReference type="InterPro" id="IPR004179">
    <property type="entry name" value="Sec63-dom"/>
</dbReference>
<dbReference type="InterPro" id="IPR056379">
    <property type="entry name" value="DExH14_plug"/>
</dbReference>
<dbReference type="SUPFAM" id="SSF46785">
    <property type="entry name" value="Winged helix' DNA-binding domain"/>
    <property type="match status" value="1"/>
</dbReference>
<dbReference type="SMART" id="SM00382">
    <property type="entry name" value="AAA"/>
    <property type="match status" value="2"/>
</dbReference>
<dbReference type="InterPro" id="IPR003593">
    <property type="entry name" value="AAA+_ATPase"/>
</dbReference>
<feature type="domain" description="Helicase C-terminal" evidence="7">
    <location>
        <begin position="793"/>
        <end position="1008"/>
    </location>
</feature>
<dbReference type="PROSITE" id="PS51194">
    <property type="entry name" value="HELICASE_CTER"/>
    <property type="match status" value="2"/>
</dbReference>
<dbReference type="SMART" id="SM00490">
    <property type="entry name" value="HELICc"/>
    <property type="match status" value="2"/>
</dbReference>
<dbReference type="InterPro" id="IPR057842">
    <property type="entry name" value="WH_MER3"/>
</dbReference>
<feature type="compositionally biased region" description="Low complexity" evidence="5">
    <location>
        <begin position="2292"/>
        <end position="2308"/>
    </location>
</feature>
<keyword evidence="2" id="KW-0378">Hydrolase</keyword>
<dbReference type="Gene3D" id="3.40.50.300">
    <property type="entry name" value="P-loop containing nucleotide triphosphate hydrolases"/>
    <property type="match status" value="4"/>
</dbReference>
<name>A0ABY8TS29_TETOB</name>
<evidence type="ECO:0000256" key="2">
    <source>
        <dbReference type="ARBA" id="ARBA00022801"/>
    </source>
</evidence>
<dbReference type="Proteomes" id="UP001244341">
    <property type="component" value="Chromosome 3b"/>
</dbReference>
<dbReference type="SMART" id="SM00487">
    <property type="entry name" value="DEXDc"/>
    <property type="match status" value="2"/>
</dbReference>
<dbReference type="PROSITE" id="PS51192">
    <property type="entry name" value="HELICASE_ATP_BIND_1"/>
    <property type="match status" value="2"/>
</dbReference>
<keyword evidence="1" id="KW-0547">Nucleotide-binding</keyword>
<evidence type="ECO:0000256" key="4">
    <source>
        <dbReference type="ARBA" id="ARBA00022840"/>
    </source>
</evidence>
<dbReference type="Gene3D" id="2.60.40.150">
    <property type="entry name" value="C2 domain"/>
    <property type="match status" value="2"/>
</dbReference>
<dbReference type="InterPro" id="IPR011545">
    <property type="entry name" value="DEAD/DEAH_box_helicase_dom"/>
</dbReference>
<feature type="domain" description="Helicase C-terminal" evidence="7">
    <location>
        <begin position="1639"/>
        <end position="1843"/>
    </location>
</feature>
<dbReference type="InterPro" id="IPR036388">
    <property type="entry name" value="WH-like_DNA-bd_sf"/>
</dbReference>
<organism evidence="8 9">
    <name type="scientific">Tetradesmus obliquus</name>
    <name type="common">Green alga</name>
    <name type="synonym">Acutodesmus obliquus</name>
    <dbReference type="NCBI Taxonomy" id="3088"/>
    <lineage>
        <taxon>Eukaryota</taxon>
        <taxon>Viridiplantae</taxon>
        <taxon>Chlorophyta</taxon>
        <taxon>core chlorophytes</taxon>
        <taxon>Chlorophyceae</taxon>
        <taxon>CS clade</taxon>
        <taxon>Sphaeropleales</taxon>
        <taxon>Scenedesmaceae</taxon>
        <taxon>Tetradesmus</taxon>
    </lineage>
</organism>
<dbReference type="CDD" id="cd18795">
    <property type="entry name" value="SF2_C_Ski2"/>
    <property type="match status" value="2"/>
</dbReference>
<dbReference type="Pfam" id="PF02889">
    <property type="entry name" value="Sec63"/>
    <property type="match status" value="2"/>
</dbReference>
<keyword evidence="9" id="KW-1185">Reference proteome</keyword>
<feature type="region of interest" description="Disordered" evidence="5">
    <location>
        <begin position="2139"/>
        <end position="2172"/>
    </location>
</feature>
<feature type="compositionally biased region" description="Acidic residues" evidence="5">
    <location>
        <begin position="2357"/>
        <end position="2372"/>
    </location>
</feature>
<keyword evidence="4" id="KW-0067">ATP-binding</keyword>
<proteinExistence type="predicted"/>
<dbReference type="PANTHER" id="PTHR47961">
    <property type="entry name" value="DNA POLYMERASE THETA, PUTATIVE (AFU_ORTHOLOGUE AFUA_1G05260)-RELATED"/>
    <property type="match status" value="1"/>
</dbReference>
<dbReference type="Gene3D" id="1.10.3380.10">
    <property type="entry name" value="Sec63 N-terminal domain-like domain"/>
    <property type="match status" value="2"/>
</dbReference>
<gene>
    <name evidence="8" type="ORF">OEZ85_011325</name>
</gene>
<sequence>MGAGGATYGANSVNHQVPRLTAVLRALSTEHGKQFDQDAAFIQRQQLLEQRLQQQQAGGGSAGKAGLASAVPAASRLGRSRLAQQLLGDWAAAPKAARSEFESFLTAVAGLLGGELPSEELQEAAEQVWAALEGLPTYEQLHAAGHMQARQLRPHTEALQALPCCGPGLQQTAVAKVVLQVGRLQQWQQQQQPGVGCAIAGGSSSAAFSAGAAAASLSRQLQQLQGKLLPEEYGAALDVQLPEGPAALAWFLGSSSMPQRSAAAAAGSGAVSVSTPGELRQLFAAEAAADDLGWGGAAGGAAAAAAGGDEYDVDIDSDDERKGRGKKVGLAWLDRWAAGIAGKDQGPPLCMSIASQLFAAQSTGLGPDELAAQLLDLLGDAAFEAVGQLLERRADLFDAVRLALAKLAGPDFQGTEQEGHGAMPSYAPGVTVTSSSQKLMAKLERKQQRRGQAAGGRATPGADLDAELELLQGLGWPALLEAEVGAKDTQAGSVWLGGMQFAMADADGGLATRGVLPKGTKRKTHKGYEEVTVPAAQGLPPPGPDELVPISSLEPWAQAAFPGYKTLNRIQSRIFTTAYYSNENLLVCAPTGAGKTNIAMITVLREIAANMAHGVIQRDAFKIVYVAPMKALAAEVTSNFGKRLAALGLTVKELTGDMQLSKRELAETQMIVTTPEKWDVITRKGGDVAVASLVKLLIIDEVHLLNDERGPVIETIIARTLRQVESSQRMIRIVGLSATLPNYQDVAAFLRVNAASGLFHFDASYRPVPLELSFVGVTVTNMTARTNMMNQICYDKVVDSLKRGYQVMVFVHSRKDTGKTGRVLADLAAKAGECALFESEADDPRRGLAVRDVNKSRNRELQELFQSGLGLHHAGMLRGDRNLTERLFAEGWIKVLVCTATLAWGVNLPAHTVIIKGTQVYDAKKGAFAELGMLDVQQIFGRAGRPQFDVSGEATIITAHSKLAHYLGMLTHAVPIESQFKSLLPDNLNAELVLGSVSNVKEAVAWLTYTYLHVRMTKNPLVYGISYEQLLADPTLASYGKELIINAARQLRDAKLAVFDERSGNLYVTELGRVASHFYIRYQSILVFNERLKEHMTWGDVLAMMSLSSEFENIMVREEELPELEALIRSGAIPHAPKGGVENKQGKANILIQAFISRARVDSFSLTADLMYVASNAPRIARALFEIVARRKWSAASDLLLEVCKCLELRLWPEQHPLRQVEAALTPELLWKMEERGLSMERLDDMSAGEIGAFLRHPAAGDKIRGCLDAFPHVSLEASLHPITRGVARIQLTITPQFTWRDKLHGGALRWWLRVEDPRYDRLHHTELWTLTKKMAGEGRHKLGFTIPLAEPLPGAFYLRLLSDAWLHAEETLELPLAGLQLPSRGPPHTELLDLDPLPLSALGKPAYVELYRGRFTHFNPIQTQAFHTLFHTDESVLLGAPTGSGKTISSELTMMRLWEAHPGDKVIYIAPLKALVRERMNDWGKGLCRRLGKRIVELTGDYTPDLAALLSADIIIATPEKWDGISRNWQSRGYVKKVGLLIIDEIHLLGADRGPILEVIVSRMRYIGASMGRPIRFVGLSTALANAHDLADWLGSGGPGLFNFKPSVRPVQLEAHMQGYPGKFYCPRMASMNKPAYAAIQVHSPLKPVLVFVASRRQTRLTALDLISHAAADERPTQWVHMEPGELAGSLARVKDASLRHCLQFGVGLHHAGLAEPDRQLVEALFVAQKIQVLVATSTLAWGVNTPAHLVIIKGTEYYDAPSRRYVDFPITDVLQMMGRAGRPQYDTKGVAVVMVHEPKKAFYKRFLYEPFPVESSLQDQLADHLNAEVVAGTITSRQDALDYLTWTYFYRRLLQNPAYYDLEDATPEGVSAYLSQLVEAALTDLAEAGCVTVDELDEDADAAGNSGGAVLPTPLGRVASFYYLRHSTAGLMAEQFRGQQLDHAQVLDVLTSCSEYDELPVRHNEDVLNTQLARQVRLPVDTRRCDDPNIKAQLLLQAHLGRLPPPISDYLTDTRGVLDNSVRLAQALIDVAAQGGCLGSALAVMELLQALVQARWMDANSLTTLPHIEEAAAQQLAARAGITALPQLLHALQQQGRGSKGSSLDRAGTIKLLGSVLGAAEAEEAVKVADRMPLVDVSWRKPRQQQPARSASAAGADDDHHSRHHQQQEEVRWSLELSLLRRGGSGRQGGGGAAPRVVAPLFPKVKEEGWWLVVGHTQSLELLALKRVSFAGRATVKLSFPGCTSTGHQLHSVSLFLISDCYMGLDQQYEVVLDEAAAAAASTRGSLHTRSGWAAGSGRSGASASGLQGDGAAGMQQQQQQGQDAGAADDAGQSRRGRRQQQVAARQHHAADGGDSSDGDAGWEDEPACN</sequence>
<evidence type="ECO:0000256" key="5">
    <source>
        <dbReference type="SAM" id="MobiDB-lite"/>
    </source>
</evidence>
<feature type="domain" description="Helicase ATP-binding" evidence="6">
    <location>
        <begin position="576"/>
        <end position="758"/>
    </location>
</feature>
<dbReference type="InterPro" id="IPR050474">
    <property type="entry name" value="Hel308_SKI2-like"/>
</dbReference>
<dbReference type="InterPro" id="IPR027417">
    <property type="entry name" value="P-loop_NTPase"/>
</dbReference>
<protein>
    <recommendedName>
        <fullName evidence="10">Activating signal cointegrator 1 complex subunit 3</fullName>
    </recommendedName>
</protein>
<dbReference type="InterPro" id="IPR035892">
    <property type="entry name" value="C2_domain_sf"/>
</dbReference>
<dbReference type="SUPFAM" id="SSF52540">
    <property type="entry name" value="P-loop containing nucleoside triphosphate hydrolases"/>
    <property type="match status" value="4"/>
</dbReference>
<evidence type="ECO:0000256" key="1">
    <source>
        <dbReference type="ARBA" id="ARBA00022741"/>
    </source>
</evidence>
<dbReference type="InterPro" id="IPR036390">
    <property type="entry name" value="WH_DNA-bd_sf"/>
</dbReference>
<dbReference type="InterPro" id="IPR014756">
    <property type="entry name" value="Ig_E-set"/>
</dbReference>
<accession>A0ABY8TS29</accession>